<feature type="region of interest" description="Disordered" evidence="13">
    <location>
        <begin position="336"/>
        <end position="393"/>
    </location>
</feature>
<accession>A0A6B2L5T9</accession>
<evidence type="ECO:0000256" key="8">
    <source>
        <dbReference type="ARBA" id="ARBA00022989"/>
    </source>
</evidence>
<keyword evidence="6" id="KW-0851">Voltage-gated channel</keyword>
<evidence type="ECO:0000256" key="10">
    <source>
        <dbReference type="ARBA" id="ARBA00023136"/>
    </source>
</evidence>
<keyword evidence="8 14" id="KW-1133">Transmembrane helix</keyword>
<dbReference type="AlphaFoldDB" id="A0A6B2L5T9"/>
<evidence type="ECO:0000256" key="3">
    <source>
        <dbReference type="ARBA" id="ARBA00022538"/>
    </source>
</evidence>
<evidence type="ECO:0000256" key="2">
    <source>
        <dbReference type="ARBA" id="ARBA00022448"/>
    </source>
</evidence>
<evidence type="ECO:0000256" key="9">
    <source>
        <dbReference type="ARBA" id="ARBA00023065"/>
    </source>
</evidence>
<reference evidence="16" key="1">
    <citation type="journal article" date="2020" name="J. Eukaryot. Microbiol.">
        <title>De novo Sequencing, Assembly and Annotation of the Transcriptome for the Free-Living Testate Amoeba Arcella intermedia.</title>
        <authorList>
            <person name="Ribeiro G.M."/>
            <person name="Porfirio-Sousa A.L."/>
            <person name="Maurer-Alcala X.X."/>
            <person name="Katz L.A."/>
            <person name="Lahr D.J.G."/>
        </authorList>
    </citation>
    <scope>NUCLEOTIDE SEQUENCE</scope>
</reference>
<keyword evidence="4 14" id="KW-0812">Transmembrane</keyword>
<feature type="transmembrane region" description="Helical" evidence="14">
    <location>
        <begin position="190"/>
        <end position="212"/>
    </location>
</feature>
<keyword evidence="10 14" id="KW-0472">Membrane</keyword>
<evidence type="ECO:0000256" key="13">
    <source>
        <dbReference type="SAM" id="MobiDB-lite"/>
    </source>
</evidence>
<comment type="subcellular location">
    <subcellularLocation>
        <location evidence="1">Membrane</location>
        <topology evidence="1">Multi-pass membrane protein</topology>
    </subcellularLocation>
</comment>
<evidence type="ECO:0000256" key="4">
    <source>
        <dbReference type="ARBA" id="ARBA00022692"/>
    </source>
</evidence>
<keyword evidence="5" id="KW-0631">Potassium channel</keyword>
<dbReference type="GO" id="GO:0008076">
    <property type="term" value="C:voltage-gated potassium channel complex"/>
    <property type="evidence" value="ECO:0007669"/>
    <property type="project" value="InterPro"/>
</dbReference>
<dbReference type="PANTHER" id="PTHR11537:SF254">
    <property type="entry name" value="POTASSIUM VOLTAGE-GATED CHANNEL PROTEIN SHAB"/>
    <property type="match status" value="1"/>
</dbReference>
<dbReference type="InterPro" id="IPR027359">
    <property type="entry name" value="Volt_channel_dom_sf"/>
</dbReference>
<feature type="coiled-coil region" evidence="12">
    <location>
        <begin position="282"/>
        <end position="309"/>
    </location>
</feature>
<dbReference type="Gene3D" id="1.10.287.70">
    <property type="match status" value="1"/>
</dbReference>
<dbReference type="InterPro" id="IPR005821">
    <property type="entry name" value="Ion_trans_dom"/>
</dbReference>
<keyword evidence="11" id="KW-0407">Ion channel</keyword>
<evidence type="ECO:0000256" key="1">
    <source>
        <dbReference type="ARBA" id="ARBA00004141"/>
    </source>
</evidence>
<evidence type="ECO:0000259" key="15">
    <source>
        <dbReference type="Pfam" id="PF00520"/>
    </source>
</evidence>
<evidence type="ECO:0000256" key="6">
    <source>
        <dbReference type="ARBA" id="ARBA00022882"/>
    </source>
</evidence>
<dbReference type="PRINTS" id="PR00169">
    <property type="entry name" value="KCHANNEL"/>
</dbReference>
<evidence type="ECO:0000313" key="16">
    <source>
        <dbReference type="EMBL" id="NDV32339.1"/>
    </source>
</evidence>
<evidence type="ECO:0000256" key="5">
    <source>
        <dbReference type="ARBA" id="ARBA00022826"/>
    </source>
</evidence>
<keyword evidence="9" id="KW-0406">Ion transport</keyword>
<keyword evidence="2" id="KW-0813">Transport</keyword>
<keyword evidence="3" id="KW-0633">Potassium transport</keyword>
<dbReference type="GO" id="GO:0001508">
    <property type="term" value="P:action potential"/>
    <property type="evidence" value="ECO:0007669"/>
    <property type="project" value="TreeGrafter"/>
</dbReference>
<feature type="transmembrane region" description="Helical" evidence="14">
    <location>
        <begin position="82"/>
        <end position="102"/>
    </location>
</feature>
<proteinExistence type="predicted"/>
<evidence type="ECO:0000256" key="12">
    <source>
        <dbReference type="SAM" id="Coils"/>
    </source>
</evidence>
<dbReference type="EMBL" id="GIBP01003370">
    <property type="protein sequence ID" value="NDV32339.1"/>
    <property type="molecule type" value="Transcribed_RNA"/>
</dbReference>
<dbReference type="Pfam" id="PF00520">
    <property type="entry name" value="Ion_trans"/>
    <property type="match status" value="1"/>
</dbReference>
<dbReference type="PANTHER" id="PTHR11537">
    <property type="entry name" value="VOLTAGE-GATED POTASSIUM CHANNEL"/>
    <property type="match status" value="1"/>
</dbReference>
<dbReference type="Gene3D" id="1.20.120.350">
    <property type="entry name" value="Voltage-gated potassium channels. Chain C"/>
    <property type="match status" value="1"/>
</dbReference>
<feature type="transmembrane region" description="Helical" evidence="14">
    <location>
        <begin position="20"/>
        <end position="38"/>
    </location>
</feature>
<keyword evidence="12" id="KW-0175">Coiled coil</keyword>
<dbReference type="InterPro" id="IPR028325">
    <property type="entry name" value="VG_K_chnl"/>
</dbReference>
<organism evidence="16">
    <name type="scientific">Arcella intermedia</name>
    <dbReference type="NCBI Taxonomy" id="1963864"/>
    <lineage>
        <taxon>Eukaryota</taxon>
        <taxon>Amoebozoa</taxon>
        <taxon>Tubulinea</taxon>
        <taxon>Elardia</taxon>
        <taxon>Arcellinida</taxon>
        <taxon>Sphaerothecina</taxon>
        <taxon>Arcellidae</taxon>
        <taxon>Arcella</taxon>
    </lineage>
</organism>
<dbReference type="SUPFAM" id="SSF81324">
    <property type="entry name" value="Voltage-gated potassium channels"/>
    <property type="match status" value="1"/>
</dbReference>
<sequence>MEYGWEFSGLAMAYQIFQNLVVWLSVINFLISSTPYFWDKEPKVLEIIEKTCVAIFTADYLARLITVDAEKRVRWILRPIQLIDLAAIVPFYIEIILIGANFNPADASFLVIFRTLRLFRMFRTLKIARYSTLIPMFMKALIRSREGFLLFTFNTIMLMIVLSATMFYAEQTVMEFNEKDRMWLLPDGRLAPFQSIPATFWWFLVTIATVGYGDAVPVSDLGKVVASISMIIGLFLFAVPLAVFGLNFGTAWDERQEKSRLLYLKEIALLSKNERMTTPQILRKISTRINKLNNSMAKHQENYMKIIKQQQELNMLFIIMQAKLEATDVLHKDPSFETVDREEEPSHLNTNGQHKRPSPSNTPSPTSNPPIDTENEENSDSPRDQGIELEDLE</sequence>
<evidence type="ECO:0000256" key="7">
    <source>
        <dbReference type="ARBA" id="ARBA00022958"/>
    </source>
</evidence>
<dbReference type="GO" id="GO:0005249">
    <property type="term" value="F:voltage-gated potassium channel activity"/>
    <property type="evidence" value="ECO:0007669"/>
    <property type="project" value="InterPro"/>
</dbReference>
<protein>
    <recommendedName>
        <fullName evidence="15">Ion transport domain-containing protein</fullName>
    </recommendedName>
</protein>
<keyword evidence="7" id="KW-0630">Potassium</keyword>
<feature type="transmembrane region" description="Helical" evidence="14">
    <location>
        <begin position="224"/>
        <end position="248"/>
    </location>
</feature>
<name>A0A6B2L5T9_9EUKA</name>
<evidence type="ECO:0000256" key="14">
    <source>
        <dbReference type="SAM" id="Phobius"/>
    </source>
</evidence>
<evidence type="ECO:0000256" key="11">
    <source>
        <dbReference type="ARBA" id="ARBA00023303"/>
    </source>
</evidence>
<feature type="domain" description="Ion transport" evidence="15">
    <location>
        <begin position="15"/>
        <end position="250"/>
    </location>
</feature>
<feature type="transmembrane region" description="Helical" evidence="14">
    <location>
        <begin position="148"/>
        <end position="169"/>
    </location>
</feature>